<dbReference type="OMA" id="YCKEEIT"/>
<dbReference type="InterPro" id="IPR027417">
    <property type="entry name" value="P-loop_NTPase"/>
</dbReference>
<protein>
    <submittedName>
        <fullName evidence="4">RNA_helicase domain-containing protein</fullName>
    </submittedName>
</protein>
<organism evidence="4">
    <name type="scientific">Thelazia callipaeda</name>
    <name type="common">Oriental eyeworm</name>
    <name type="synonym">Parasitic nematode</name>
    <dbReference type="NCBI Taxonomy" id="103827"/>
    <lineage>
        <taxon>Eukaryota</taxon>
        <taxon>Metazoa</taxon>
        <taxon>Ecdysozoa</taxon>
        <taxon>Nematoda</taxon>
        <taxon>Chromadorea</taxon>
        <taxon>Rhabditida</taxon>
        <taxon>Spirurina</taxon>
        <taxon>Spiruromorpha</taxon>
        <taxon>Thelazioidea</taxon>
        <taxon>Thelaziidae</taxon>
        <taxon>Thelazia</taxon>
    </lineage>
</organism>
<gene>
    <name evidence="2" type="ORF">TCLT_LOCUS8804</name>
</gene>
<feature type="domain" description="Helicase superfamily 3 single-stranded DNA/RNA virus" evidence="1">
    <location>
        <begin position="93"/>
        <end position="178"/>
    </location>
</feature>
<dbReference type="SUPFAM" id="SSF52540">
    <property type="entry name" value="P-loop containing nucleoside triphosphate hydrolases"/>
    <property type="match status" value="1"/>
</dbReference>
<dbReference type="EMBL" id="UYYF01004685">
    <property type="protein sequence ID" value="VDN06387.1"/>
    <property type="molecule type" value="Genomic_DNA"/>
</dbReference>
<reference evidence="2 3" key="2">
    <citation type="submission" date="2018-11" db="EMBL/GenBank/DDBJ databases">
        <authorList>
            <consortium name="Pathogen Informatics"/>
        </authorList>
    </citation>
    <scope>NUCLEOTIDE SEQUENCE [LARGE SCALE GENOMIC DNA]</scope>
</reference>
<dbReference type="WBParaSite" id="TCLT_0000881501-mRNA-1">
    <property type="protein sequence ID" value="TCLT_0000881501-mRNA-1"/>
    <property type="gene ID" value="TCLT_0000881501"/>
</dbReference>
<sequence length="194" mass="22416">MSTSEVAKGSPFQNFQYRSKEGIHEEIGERPTAPTGAYRQQRPKVLDDHCKNRTTFQEMHGKDNLFVLSLVNQLKRIKSNFIPDRPHQTELYLIVGDPGVGKTSFACKLSKTLNIKTSNMRKWRNNYEQQDVVILDDFHGWLSPPELFNLADCKPLLVQVKGGFTKFTSKAIIITSNRIPEKWWKADTIRKYNM</sequence>
<accession>A0A0N5D6Z0</accession>
<dbReference type="Proteomes" id="UP000276776">
    <property type="component" value="Unassembled WGS sequence"/>
</dbReference>
<evidence type="ECO:0000259" key="1">
    <source>
        <dbReference type="Pfam" id="PF00910"/>
    </source>
</evidence>
<proteinExistence type="predicted"/>
<dbReference type="OrthoDB" id="5863943at2759"/>
<dbReference type="InterPro" id="IPR000605">
    <property type="entry name" value="Helicase_SF3_ssDNA/RNA_vir"/>
</dbReference>
<dbReference type="GO" id="GO:0003723">
    <property type="term" value="F:RNA binding"/>
    <property type="evidence" value="ECO:0007669"/>
    <property type="project" value="InterPro"/>
</dbReference>
<keyword evidence="3" id="KW-1185">Reference proteome</keyword>
<evidence type="ECO:0000313" key="2">
    <source>
        <dbReference type="EMBL" id="VDN06387.1"/>
    </source>
</evidence>
<dbReference type="GO" id="GO:0003724">
    <property type="term" value="F:RNA helicase activity"/>
    <property type="evidence" value="ECO:0007669"/>
    <property type="project" value="InterPro"/>
</dbReference>
<evidence type="ECO:0000313" key="3">
    <source>
        <dbReference type="Proteomes" id="UP000276776"/>
    </source>
</evidence>
<reference evidence="4" key="1">
    <citation type="submission" date="2017-02" db="UniProtKB">
        <authorList>
            <consortium name="WormBaseParasite"/>
        </authorList>
    </citation>
    <scope>IDENTIFICATION</scope>
</reference>
<dbReference type="AlphaFoldDB" id="A0A0N5D6Z0"/>
<dbReference type="Gene3D" id="3.40.50.300">
    <property type="entry name" value="P-loop containing nucleotide triphosphate hydrolases"/>
    <property type="match status" value="1"/>
</dbReference>
<dbReference type="Pfam" id="PF00910">
    <property type="entry name" value="RNA_helicase"/>
    <property type="match status" value="1"/>
</dbReference>
<name>A0A0N5D6Z0_THECL</name>
<evidence type="ECO:0000313" key="4">
    <source>
        <dbReference type="WBParaSite" id="TCLT_0000881501-mRNA-1"/>
    </source>
</evidence>